<dbReference type="Proteomes" id="UP000001312">
    <property type="component" value="Unassembled WGS sequence"/>
</dbReference>
<protein>
    <submittedName>
        <fullName evidence="1">Uncharacterized protein</fullName>
    </submittedName>
</protein>
<proteinExistence type="predicted"/>
<dbReference type="AlphaFoldDB" id="A7EUS3"/>
<evidence type="ECO:0000313" key="2">
    <source>
        <dbReference type="Proteomes" id="UP000001312"/>
    </source>
</evidence>
<dbReference type="GeneID" id="5486168"/>
<keyword evidence="2" id="KW-1185">Reference proteome</keyword>
<evidence type="ECO:0000313" key="1">
    <source>
        <dbReference type="EMBL" id="EDN93215.1"/>
    </source>
</evidence>
<name>A7EUS3_SCLS1</name>
<reference evidence="2" key="1">
    <citation type="journal article" date="2011" name="PLoS Genet.">
        <title>Genomic analysis of the necrotrophic fungal pathogens Sclerotinia sclerotiorum and Botrytis cinerea.</title>
        <authorList>
            <person name="Amselem J."/>
            <person name="Cuomo C.A."/>
            <person name="van Kan J.A."/>
            <person name="Viaud M."/>
            <person name="Benito E.P."/>
            <person name="Couloux A."/>
            <person name="Coutinho P.M."/>
            <person name="de Vries R.P."/>
            <person name="Dyer P.S."/>
            <person name="Fillinger S."/>
            <person name="Fournier E."/>
            <person name="Gout L."/>
            <person name="Hahn M."/>
            <person name="Kohn L."/>
            <person name="Lapalu N."/>
            <person name="Plummer K.M."/>
            <person name="Pradier J.M."/>
            <person name="Quevillon E."/>
            <person name="Sharon A."/>
            <person name="Simon A."/>
            <person name="ten Have A."/>
            <person name="Tudzynski B."/>
            <person name="Tudzynski P."/>
            <person name="Wincker P."/>
            <person name="Andrew M."/>
            <person name="Anthouard V."/>
            <person name="Beever R.E."/>
            <person name="Beffa R."/>
            <person name="Benoit I."/>
            <person name="Bouzid O."/>
            <person name="Brault B."/>
            <person name="Chen Z."/>
            <person name="Choquer M."/>
            <person name="Collemare J."/>
            <person name="Cotton P."/>
            <person name="Danchin E.G."/>
            <person name="Da Silva C."/>
            <person name="Gautier A."/>
            <person name="Giraud C."/>
            <person name="Giraud T."/>
            <person name="Gonzalez C."/>
            <person name="Grossetete S."/>
            <person name="Guldener U."/>
            <person name="Henrissat B."/>
            <person name="Howlett B.J."/>
            <person name="Kodira C."/>
            <person name="Kretschmer M."/>
            <person name="Lappartient A."/>
            <person name="Leroch M."/>
            <person name="Levis C."/>
            <person name="Mauceli E."/>
            <person name="Neuveglise C."/>
            <person name="Oeser B."/>
            <person name="Pearson M."/>
            <person name="Poulain J."/>
            <person name="Poussereau N."/>
            <person name="Quesneville H."/>
            <person name="Rascle C."/>
            <person name="Schumacher J."/>
            <person name="Segurens B."/>
            <person name="Sexton A."/>
            <person name="Silva E."/>
            <person name="Sirven C."/>
            <person name="Soanes D.M."/>
            <person name="Talbot N.J."/>
            <person name="Templeton M."/>
            <person name="Yandava C."/>
            <person name="Yarden O."/>
            <person name="Zeng Q."/>
            <person name="Rollins J.A."/>
            <person name="Lebrun M.H."/>
            <person name="Dickman M."/>
        </authorList>
    </citation>
    <scope>NUCLEOTIDE SEQUENCE [LARGE SCALE GENOMIC DNA]</scope>
    <source>
        <strain evidence="2">ATCC 18683 / 1980 / Ss-1</strain>
    </source>
</reference>
<dbReference type="InParanoid" id="A7EUS3"/>
<dbReference type="EMBL" id="CH476632">
    <property type="protein sequence ID" value="EDN93215.1"/>
    <property type="molecule type" value="Genomic_DNA"/>
</dbReference>
<gene>
    <name evidence="1" type="ORF">SS1G_09081</name>
</gene>
<sequence length="67" mass="7467">MATRFLAQNDGGETKQQQTSLLKLYLVSSHFRESSQGHSLIERRLAGGVKYKSIYFISSSPTISDAM</sequence>
<dbReference type="RefSeq" id="XP_001590316.1">
    <property type="nucleotide sequence ID" value="XM_001590266.1"/>
</dbReference>
<dbReference type="KEGG" id="ssl:SS1G_09081"/>
<organism evidence="1 2">
    <name type="scientific">Sclerotinia sclerotiorum (strain ATCC 18683 / 1980 / Ss-1)</name>
    <name type="common">White mold</name>
    <name type="synonym">Whetzelinia sclerotiorum</name>
    <dbReference type="NCBI Taxonomy" id="665079"/>
    <lineage>
        <taxon>Eukaryota</taxon>
        <taxon>Fungi</taxon>
        <taxon>Dikarya</taxon>
        <taxon>Ascomycota</taxon>
        <taxon>Pezizomycotina</taxon>
        <taxon>Leotiomycetes</taxon>
        <taxon>Helotiales</taxon>
        <taxon>Sclerotiniaceae</taxon>
        <taxon>Sclerotinia</taxon>
    </lineage>
</organism>
<accession>A7EUS3</accession>